<proteinExistence type="predicted"/>
<evidence type="ECO:0000313" key="4">
    <source>
        <dbReference type="Proteomes" id="UP000279236"/>
    </source>
</evidence>
<feature type="domain" description="Myb-like" evidence="2">
    <location>
        <begin position="90"/>
        <end position="142"/>
    </location>
</feature>
<feature type="compositionally biased region" description="Low complexity" evidence="1">
    <location>
        <begin position="47"/>
        <end position="60"/>
    </location>
</feature>
<dbReference type="GeneID" id="39593775"/>
<feature type="region of interest" description="Disordered" evidence="1">
    <location>
        <begin position="1"/>
        <end position="96"/>
    </location>
</feature>
<keyword evidence="4" id="KW-1185">Reference proteome</keyword>
<dbReference type="Gene3D" id="1.10.10.60">
    <property type="entry name" value="Homeodomain-like"/>
    <property type="match status" value="1"/>
</dbReference>
<accession>A0A427XP91</accession>
<comment type="caution">
    <text evidence="3">The sequence shown here is derived from an EMBL/GenBank/DDBJ whole genome shotgun (WGS) entry which is preliminary data.</text>
</comment>
<name>A0A427XP91_9TREE</name>
<evidence type="ECO:0000313" key="3">
    <source>
        <dbReference type="EMBL" id="RSH80648.1"/>
    </source>
</evidence>
<dbReference type="RefSeq" id="XP_028475595.1">
    <property type="nucleotide sequence ID" value="XM_028624523.1"/>
</dbReference>
<gene>
    <name evidence="3" type="ORF">EHS24_009232</name>
</gene>
<dbReference type="CDD" id="cd00167">
    <property type="entry name" value="SANT"/>
    <property type="match status" value="1"/>
</dbReference>
<dbReference type="SUPFAM" id="SSF46689">
    <property type="entry name" value="Homeodomain-like"/>
    <property type="match status" value="1"/>
</dbReference>
<evidence type="ECO:0000256" key="1">
    <source>
        <dbReference type="SAM" id="MobiDB-lite"/>
    </source>
</evidence>
<feature type="compositionally biased region" description="Low complexity" evidence="1">
    <location>
        <begin position="79"/>
        <end position="88"/>
    </location>
</feature>
<organism evidence="3 4">
    <name type="scientific">Apiotrichum porosum</name>
    <dbReference type="NCBI Taxonomy" id="105984"/>
    <lineage>
        <taxon>Eukaryota</taxon>
        <taxon>Fungi</taxon>
        <taxon>Dikarya</taxon>
        <taxon>Basidiomycota</taxon>
        <taxon>Agaricomycotina</taxon>
        <taxon>Tremellomycetes</taxon>
        <taxon>Trichosporonales</taxon>
        <taxon>Trichosporonaceae</taxon>
        <taxon>Apiotrichum</taxon>
    </lineage>
</organism>
<dbReference type="Proteomes" id="UP000279236">
    <property type="component" value="Unassembled WGS sequence"/>
</dbReference>
<sequence length="154" mass="16449">MPPKRPREDSITSSRASGDADADTHTGVDASDSESVSEYQDVKPNLAKASKTTKSSASKATKVKVEKKASKPKPKAIKTPKTSTSASSDAGGKKMGPWAADELKELYTVMCPKRTGVKWDDVAAAIPGRDAKSCNNKWSRMQNKIMEAVMGMGD</sequence>
<dbReference type="AlphaFoldDB" id="A0A427XP91"/>
<reference evidence="3 4" key="1">
    <citation type="submission" date="2018-11" db="EMBL/GenBank/DDBJ databases">
        <title>Genome sequence of Apiotrichum porosum DSM 27194.</title>
        <authorList>
            <person name="Aliyu H."/>
            <person name="Gorte O."/>
            <person name="Ochsenreither K."/>
        </authorList>
    </citation>
    <scope>NUCLEOTIDE SEQUENCE [LARGE SCALE GENOMIC DNA]</scope>
    <source>
        <strain evidence="3 4">DSM 27194</strain>
    </source>
</reference>
<dbReference type="PROSITE" id="PS50090">
    <property type="entry name" value="MYB_LIKE"/>
    <property type="match status" value="1"/>
</dbReference>
<dbReference type="InterPro" id="IPR009057">
    <property type="entry name" value="Homeodomain-like_sf"/>
</dbReference>
<dbReference type="OrthoDB" id="272624at2759"/>
<evidence type="ECO:0000259" key="2">
    <source>
        <dbReference type="PROSITE" id="PS50090"/>
    </source>
</evidence>
<feature type="compositionally biased region" description="Basic and acidic residues" evidence="1">
    <location>
        <begin position="1"/>
        <end position="10"/>
    </location>
</feature>
<protein>
    <recommendedName>
        <fullName evidence="2">Myb-like domain-containing protein</fullName>
    </recommendedName>
</protein>
<dbReference type="InterPro" id="IPR001005">
    <property type="entry name" value="SANT/Myb"/>
</dbReference>
<dbReference type="EMBL" id="RSCE01000008">
    <property type="protein sequence ID" value="RSH80648.1"/>
    <property type="molecule type" value="Genomic_DNA"/>
</dbReference>